<evidence type="ECO:0000313" key="7">
    <source>
        <dbReference type="Proteomes" id="UP000377798"/>
    </source>
</evidence>
<dbReference type="GO" id="GO:0030313">
    <property type="term" value="C:cell envelope"/>
    <property type="evidence" value="ECO:0007669"/>
    <property type="project" value="UniProtKB-SubCell"/>
</dbReference>
<dbReference type="PROSITE" id="PS51257">
    <property type="entry name" value="PROKAR_LIPOPROTEIN"/>
    <property type="match status" value="1"/>
</dbReference>
<sequence length="431" mass="47741">MKKLAVLLSILILSLSLFACGQAPESSPTKDGKDGKIKIEYYHVNAETQGGISVKELVDNFNKSNDHIEVVATYNPDMYKGLMQNLQAKQAAKESPAIAQIGWAFLDYFSNNFDYVSPQEAIDEFDKEDPDFLKENFLPNILDLAKNSKGDQVGIPYSLSTPVLYINRDILKECGLPEAGPQTWQEVSQFAKTIKEKTGKFGLYIQEPQDFWAQQALVESNGGKMIQDHKASFADPQGIEAMELYQTMVQDGSAIHISWDEGVQSFVDGNIAMCYTTIARREQIQKGAQFDVAAVKSPTFAGKDRCVPAGGCFLAITATDKDQIKAAWEFEKYLYGVEQMATWTKGTGYTPPRKGVAEAENGLKAFLEENQMMKPAIEQSKDVVSWASFPGNAGLQAEQLLLDMRDEILAGANVQESMTTTQEKINSLLEK</sequence>
<protein>
    <submittedName>
        <fullName evidence="6">Glycerol-3-phosphate transporter periplasmic binding protein</fullName>
    </submittedName>
</protein>
<evidence type="ECO:0000256" key="1">
    <source>
        <dbReference type="ARBA" id="ARBA00004196"/>
    </source>
</evidence>
<comment type="subcellular location">
    <subcellularLocation>
        <location evidence="1">Cell envelope</location>
    </subcellularLocation>
</comment>
<evidence type="ECO:0000313" key="6">
    <source>
        <dbReference type="EMBL" id="VFB17358.1"/>
    </source>
</evidence>
<keyword evidence="7" id="KW-1185">Reference proteome</keyword>
<proteinExistence type="inferred from homology"/>
<dbReference type="EMBL" id="CAACYI010000001">
    <property type="protein sequence ID" value="VFB17358.1"/>
    <property type="molecule type" value="Genomic_DNA"/>
</dbReference>
<reference evidence="6 7" key="1">
    <citation type="submission" date="2019-02" db="EMBL/GenBank/DDBJ databases">
        <authorList>
            <consortium name="Pathogen Informatics"/>
        </authorList>
    </citation>
    <scope>NUCLEOTIDE SEQUENCE [LARGE SCALE GENOMIC DNA]</scope>
    <source>
        <strain evidence="6 7">3012STDY7089603</strain>
    </source>
</reference>
<accession>A0A8H2M8X2</accession>
<dbReference type="InterPro" id="IPR006059">
    <property type="entry name" value="SBP"/>
</dbReference>
<comment type="caution">
    <text evidence="6">The sequence shown here is derived from an EMBL/GenBank/DDBJ whole genome shotgun (WGS) entry which is preliminary data.</text>
</comment>
<dbReference type="PANTHER" id="PTHR43649">
    <property type="entry name" value="ARABINOSE-BINDING PROTEIN-RELATED"/>
    <property type="match status" value="1"/>
</dbReference>
<dbReference type="PANTHER" id="PTHR43649:SF31">
    <property type="entry name" value="SN-GLYCEROL-3-PHOSPHATE-BINDING PERIPLASMIC PROTEIN UGPB"/>
    <property type="match status" value="1"/>
</dbReference>
<dbReference type="CDD" id="cd14748">
    <property type="entry name" value="PBP2_UgpB"/>
    <property type="match status" value="1"/>
</dbReference>
<name>A0A8H2M8X2_9FIRM</name>
<dbReference type="Pfam" id="PF13416">
    <property type="entry name" value="SBP_bac_8"/>
    <property type="match status" value="1"/>
</dbReference>
<organism evidence="6 7">
    <name type="scientific">Urinicoccus massiliensis</name>
    <dbReference type="NCBI Taxonomy" id="1723382"/>
    <lineage>
        <taxon>Bacteria</taxon>
        <taxon>Bacillati</taxon>
        <taxon>Bacillota</taxon>
        <taxon>Tissierellia</taxon>
        <taxon>Tissierellales</taxon>
        <taxon>Peptoniphilaceae</taxon>
        <taxon>Urinicoccus</taxon>
    </lineage>
</organism>
<dbReference type="AlphaFoldDB" id="A0A8H2M8X2"/>
<feature type="signal peptide" evidence="5">
    <location>
        <begin position="1"/>
        <end position="19"/>
    </location>
</feature>
<gene>
    <name evidence="6" type="ORF">NCTC13150_01947</name>
</gene>
<keyword evidence="4 5" id="KW-0732">Signal</keyword>
<dbReference type="Gene3D" id="3.40.190.10">
    <property type="entry name" value="Periplasmic binding protein-like II"/>
    <property type="match status" value="2"/>
</dbReference>
<evidence type="ECO:0000256" key="4">
    <source>
        <dbReference type="ARBA" id="ARBA00022729"/>
    </source>
</evidence>
<keyword evidence="3" id="KW-0813">Transport</keyword>
<evidence type="ECO:0000256" key="2">
    <source>
        <dbReference type="ARBA" id="ARBA00008520"/>
    </source>
</evidence>
<dbReference type="Proteomes" id="UP000377798">
    <property type="component" value="Unassembled WGS sequence"/>
</dbReference>
<dbReference type="SUPFAM" id="SSF53850">
    <property type="entry name" value="Periplasmic binding protein-like II"/>
    <property type="match status" value="1"/>
</dbReference>
<evidence type="ECO:0000256" key="3">
    <source>
        <dbReference type="ARBA" id="ARBA00022448"/>
    </source>
</evidence>
<comment type="similarity">
    <text evidence="2">Belongs to the bacterial solute-binding protein 1 family.</text>
</comment>
<feature type="chain" id="PRO_5039172636" evidence="5">
    <location>
        <begin position="20"/>
        <end position="431"/>
    </location>
</feature>
<dbReference type="RefSeq" id="WP_131749904.1">
    <property type="nucleotide sequence ID" value="NZ_CAACYI010000001.1"/>
</dbReference>
<dbReference type="InterPro" id="IPR050490">
    <property type="entry name" value="Bact_solute-bd_prot1"/>
</dbReference>
<evidence type="ECO:0000256" key="5">
    <source>
        <dbReference type="SAM" id="SignalP"/>
    </source>
</evidence>